<dbReference type="Gene3D" id="3.30.200.20">
    <property type="entry name" value="Phosphorylase Kinase, domain 1"/>
    <property type="match status" value="1"/>
</dbReference>
<evidence type="ECO:0000256" key="1">
    <source>
        <dbReference type="ARBA" id="ARBA00004672"/>
    </source>
</evidence>
<evidence type="ECO:0000313" key="13">
    <source>
        <dbReference type="EMBL" id="BAM46561.1"/>
    </source>
</evidence>
<evidence type="ECO:0000313" key="14">
    <source>
        <dbReference type="Proteomes" id="UP000006294"/>
    </source>
</evidence>
<accession>K0J254</accession>
<name>K0J254_AMPXN</name>
<dbReference type="PATRIC" id="fig|698758.3.peg.431"/>
<dbReference type="FunFam" id="3.30.470.20:FF:000006">
    <property type="entry name" value="Phosphoribosylaminoimidazole-succinocarboxamide synthase"/>
    <property type="match status" value="1"/>
</dbReference>
<dbReference type="HAMAP" id="MF_00137">
    <property type="entry name" value="SAICAR_synth"/>
    <property type="match status" value="1"/>
</dbReference>
<evidence type="ECO:0000256" key="2">
    <source>
        <dbReference type="ARBA" id="ARBA00010190"/>
    </source>
</evidence>
<dbReference type="PANTHER" id="PTHR43599:SF3">
    <property type="entry name" value="SI:DKEY-6E2.2"/>
    <property type="match status" value="1"/>
</dbReference>
<dbReference type="OrthoDB" id="9801549at2"/>
<dbReference type="STRING" id="698758.AXY_04290"/>
<evidence type="ECO:0000256" key="6">
    <source>
        <dbReference type="ARBA" id="ARBA00022741"/>
    </source>
</evidence>
<dbReference type="InterPro" id="IPR001636">
    <property type="entry name" value="SAICAR_synth"/>
</dbReference>
<dbReference type="EC" id="6.3.2.6" evidence="3 11"/>
<keyword evidence="14" id="KW-1185">Reference proteome</keyword>
<protein>
    <recommendedName>
        <fullName evidence="4 11">Phosphoribosylaminoimidazole-succinocarboxamide synthase</fullName>
        <ecNumber evidence="3 11">6.3.2.6</ecNumber>
    </recommendedName>
    <alternativeName>
        <fullName evidence="9 11">SAICAR synthetase</fullName>
    </alternativeName>
</protein>
<evidence type="ECO:0000256" key="3">
    <source>
        <dbReference type="ARBA" id="ARBA00012217"/>
    </source>
</evidence>
<sequence length="236" mass="26986">MKKELLYQGKAKYVYQTDKPNQLILAYKDQATAFNGKKKETIIGKGRFNNLISAKVFQFLHDKKIPSHFIELINDTEQLVEKTMIIPLEVVVRNLATGSIVKRLGFEEKTTFAPALVELYYKNDDLDDPIINDQHATLLTNTTEEEIELIKGLALKINQLLIPYFEQVGVKLVDFKLEFGRNQSGKIVLADEISPDTCRFWDVETNSSLDKDVFRQGTGDLLSVYQEILNRLGEIK</sequence>
<gene>
    <name evidence="11 13" type="primary">purC</name>
    <name evidence="13" type="ordered locus">AXY_04290</name>
</gene>
<dbReference type="GO" id="GO:0005524">
    <property type="term" value="F:ATP binding"/>
    <property type="evidence" value="ECO:0007669"/>
    <property type="project" value="UniProtKB-KW"/>
</dbReference>
<dbReference type="eggNOG" id="COG0152">
    <property type="taxonomic scope" value="Bacteria"/>
</dbReference>
<dbReference type="UniPathway" id="UPA00074">
    <property type="reaction ID" value="UER00131"/>
</dbReference>
<evidence type="ECO:0000256" key="4">
    <source>
        <dbReference type="ARBA" id="ARBA00016460"/>
    </source>
</evidence>
<dbReference type="PROSITE" id="PS01057">
    <property type="entry name" value="SAICAR_SYNTHETASE_1"/>
    <property type="match status" value="1"/>
</dbReference>
<keyword evidence="6 11" id="KW-0547">Nucleotide-binding</keyword>
<evidence type="ECO:0000256" key="7">
    <source>
        <dbReference type="ARBA" id="ARBA00022755"/>
    </source>
</evidence>
<comment type="catalytic activity">
    <reaction evidence="10 11">
        <text>5-amino-1-(5-phospho-D-ribosyl)imidazole-4-carboxylate + L-aspartate + ATP = (2S)-2-[5-amino-1-(5-phospho-beta-D-ribosyl)imidazole-4-carboxamido]succinate + ADP + phosphate + 2 H(+)</text>
        <dbReference type="Rhea" id="RHEA:22628"/>
        <dbReference type="ChEBI" id="CHEBI:15378"/>
        <dbReference type="ChEBI" id="CHEBI:29991"/>
        <dbReference type="ChEBI" id="CHEBI:30616"/>
        <dbReference type="ChEBI" id="CHEBI:43474"/>
        <dbReference type="ChEBI" id="CHEBI:58443"/>
        <dbReference type="ChEBI" id="CHEBI:77657"/>
        <dbReference type="ChEBI" id="CHEBI:456216"/>
        <dbReference type="EC" id="6.3.2.6"/>
    </reaction>
</comment>
<comment type="similarity">
    <text evidence="2 11">Belongs to the SAICAR synthetase family.</text>
</comment>
<dbReference type="RefSeq" id="WP_015009167.1">
    <property type="nucleotide sequence ID" value="NC_018704.1"/>
</dbReference>
<dbReference type="GO" id="GO:0006189">
    <property type="term" value="P:'de novo' IMP biosynthetic process"/>
    <property type="evidence" value="ECO:0007669"/>
    <property type="project" value="UniProtKB-UniRule"/>
</dbReference>
<dbReference type="InterPro" id="IPR018236">
    <property type="entry name" value="SAICAR_synthetase_CS"/>
</dbReference>
<keyword evidence="5 11" id="KW-0436">Ligase</keyword>
<dbReference type="EMBL" id="AP012050">
    <property type="protein sequence ID" value="BAM46561.1"/>
    <property type="molecule type" value="Genomic_DNA"/>
</dbReference>
<evidence type="ECO:0000259" key="12">
    <source>
        <dbReference type="Pfam" id="PF01259"/>
    </source>
</evidence>
<dbReference type="SUPFAM" id="SSF56104">
    <property type="entry name" value="SAICAR synthase-like"/>
    <property type="match status" value="1"/>
</dbReference>
<dbReference type="KEGG" id="axl:AXY_04290"/>
<dbReference type="PANTHER" id="PTHR43599">
    <property type="entry name" value="MULTIFUNCTIONAL PROTEIN ADE2"/>
    <property type="match status" value="1"/>
</dbReference>
<evidence type="ECO:0000256" key="10">
    <source>
        <dbReference type="ARBA" id="ARBA00048475"/>
    </source>
</evidence>
<feature type="domain" description="SAICAR synthetase/ADE2 N-terminal" evidence="12">
    <location>
        <begin position="5"/>
        <end position="231"/>
    </location>
</feature>
<dbReference type="InterPro" id="IPR033934">
    <property type="entry name" value="SAICAR_synt_PurC"/>
</dbReference>
<comment type="pathway">
    <text evidence="1 11">Purine metabolism; IMP biosynthesis via de novo pathway; 5-amino-1-(5-phospho-D-ribosyl)imidazole-4-carboxamide from 5-amino-1-(5-phospho-D-ribosyl)imidazole-4-carboxylate: step 1/2.</text>
</comment>
<dbReference type="PROSITE" id="PS01058">
    <property type="entry name" value="SAICAR_SYNTHETASE_2"/>
    <property type="match status" value="1"/>
</dbReference>
<evidence type="ECO:0000256" key="5">
    <source>
        <dbReference type="ARBA" id="ARBA00022598"/>
    </source>
</evidence>
<dbReference type="CDD" id="cd01415">
    <property type="entry name" value="SAICAR_synt_PurC"/>
    <property type="match status" value="1"/>
</dbReference>
<dbReference type="InterPro" id="IPR028923">
    <property type="entry name" value="SAICAR_synt/ADE2_N"/>
</dbReference>
<evidence type="ECO:0000256" key="8">
    <source>
        <dbReference type="ARBA" id="ARBA00022840"/>
    </source>
</evidence>
<proteinExistence type="inferred from homology"/>
<keyword evidence="8 11" id="KW-0067">ATP-binding</keyword>
<dbReference type="GO" id="GO:0009236">
    <property type="term" value="P:cobalamin biosynthetic process"/>
    <property type="evidence" value="ECO:0007669"/>
    <property type="project" value="InterPro"/>
</dbReference>
<reference evidence="13 14" key="1">
    <citation type="submission" date="2011-01" db="EMBL/GenBank/DDBJ databases">
        <title>Whole genome sequence of Amphibacillus xylinus NBRC 15112.</title>
        <authorList>
            <person name="Nakazawa H."/>
            <person name="Katano Y."/>
            <person name="Nakamura S."/>
            <person name="Sasagawa M."/>
            <person name="Fukada J."/>
            <person name="Arai T."/>
            <person name="Sasakura N."/>
            <person name="Mochizuki D."/>
            <person name="Hosoyama A."/>
            <person name="Harada K."/>
            <person name="Horikawa H."/>
            <person name="Kato Y."/>
            <person name="Harada T."/>
            <person name="Sasaki K."/>
            <person name="Sekiguchi M."/>
            <person name="Hodoyama M."/>
            <person name="Nishiko R."/>
            <person name="Narita H."/>
            <person name="Hanamaki A."/>
            <person name="Hata C."/>
            <person name="Konno Y."/>
            <person name="Niimura Y."/>
            <person name="Yamazaki S."/>
            <person name="Fujita N."/>
        </authorList>
    </citation>
    <scope>NUCLEOTIDE SEQUENCE [LARGE SCALE GENOMIC DNA]</scope>
    <source>
        <strain evidence="14">ATCC 51415 / DSM 6626 / JCM 7361 / LMG 17667 / NBRC 15112 / Ep01</strain>
    </source>
</reference>
<dbReference type="InterPro" id="IPR050089">
    <property type="entry name" value="SAICAR_synthetase"/>
</dbReference>
<evidence type="ECO:0000256" key="9">
    <source>
        <dbReference type="ARBA" id="ARBA00030409"/>
    </source>
</evidence>
<evidence type="ECO:0000256" key="11">
    <source>
        <dbReference type="HAMAP-Rule" id="MF_00137"/>
    </source>
</evidence>
<dbReference type="Proteomes" id="UP000006294">
    <property type="component" value="Chromosome"/>
</dbReference>
<dbReference type="Gene3D" id="3.30.470.20">
    <property type="entry name" value="ATP-grasp fold, B domain"/>
    <property type="match status" value="1"/>
</dbReference>
<organism evidence="13 14">
    <name type="scientific">Amphibacillus xylanus (strain ATCC 51415 / DSM 6626 / JCM 7361 / LMG 17667 / NBRC 15112 / Ep01)</name>
    <dbReference type="NCBI Taxonomy" id="698758"/>
    <lineage>
        <taxon>Bacteria</taxon>
        <taxon>Bacillati</taxon>
        <taxon>Bacillota</taxon>
        <taxon>Bacilli</taxon>
        <taxon>Bacillales</taxon>
        <taxon>Bacillaceae</taxon>
        <taxon>Amphibacillus</taxon>
    </lineage>
</organism>
<keyword evidence="7 11" id="KW-0658">Purine biosynthesis</keyword>
<dbReference type="HOGENOM" id="CLU_061495_2_0_9"/>
<dbReference type="AlphaFoldDB" id="K0J254"/>
<dbReference type="NCBIfam" id="TIGR00081">
    <property type="entry name" value="purC"/>
    <property type="match status" value="1"/>
</dbReference>
<dbReference type="Pfam" id="PF01259">
    <property type="entry name" value="SAICAR_synt"/>
    <property type="match status" value="1"/>
</dbReference>
<dbReference type="GO" id="GO:0004639">
    <property type="term" value="F:phosphoribosylaminoimidazolesuccinocarboxamide synthase activity"/>
    <property type="evidence" value="ECO:0007669"/>
    <property type="project" value="UniProtKB-UniRule"/>
</dbReference>